<evidence type="ECO:0000313" key="2">
    <source>
        <dbReference type="EMBL" id="KAK3232659.1"/>
    </source>
</evidence>
<protein>
    <submittedName>
        <fullName evidence="2">Uncharacterized protein</fullName>
    </submittedName>
</protein>
<gene>
    <name evidence="2" type="ORF">CYMTET_57012</name>
</gene>
<sequence>MQTEGATREESSTSQRPHYTGSKEDDREEFCLVFSRSATDEDDDGEVSDEYLRDGNSLTGLTGCDGKESTMHYWALRKFVHELDKRIKPFRDRVNENLRAQFPAGKGNLKLKDLENIVRVQDKIKDEVEEWSLSIVQGLLRRQTCPYSVYEPKKFGIDLNAVVTAIRAAEAKKITAKKKPSEAKQPSSPEGGGTGEPSITEADMNKQFAALAKEIKDKLAQDMDDIKGEMVLEE</sequence>
<organism evidence="2 3">
    <name type="scientific">Cymbomonas tetramitiformis</name>
    <dbReference type="NCBI Taxonomy" id="36881"/>
    <lineage>
        <taxon>Eukaryota</taxon>
        <taxon>Viridiplantae</taxon>
        <taxon>Chlorophyta</taxon>
        <taxon>Pyramimonadophyceae</taxon>
        <taxon>Pyramimonadales</taxon>
        <taxon>Pyramimonadaceae</taxon>
        <taxon>Cymbomonas</taxon>
    </lineage>
</organism>
<accession>A0AAE0ELR0</accession>
<proteinExistence type="predicted"/>
<dbReference type="AlphaFoldDB" id="A0AAE0ELR0"/>
<evidence type="ECO:0000313" key="3">
    <source>
        <dbReference type="Proteomes" id="UP001190700"/>
    </source>
</evidence>
<comment type="caution">
    <text evidence="2">The sequence shown here is derived from an EMBL/GenBank/DDBJ whole genome shotgun (WGS) entry which is preliminary data.</text>
</comment>
<feature type="compositionally biased region" description="Basic and acidic residues" evidence="1">
    <location>
        <begin position="1"/>
        <end position="11"/>
    </location>
</feature>
<feature type="region of interest" description="Disordered" evidence="1">
    <location>
        <begin position="174"/>
        <end position="203"/>
    </location>
</feature>
<dbReference type="Proteomes" id="UP001190700">
    <property type="component" value="Unassembled WGS sequence"/>
</dbReference>
<name>A0AAE0ELR0_9CHLO</name>
<dbReference type="EMBL" id="LGRX02035933">
    <property type="protein sequence ID" value="KAK3232659.1"/>
    <property type="molecule type" value="Genomic_DNA"/>
</dbReference>
<reference evidence="2 3" key="1">
    <citation type="journal article" date="2015" name="Genome Biol. Evol.">
        <title>Comparative Genomics of a Bacterivorous Green Alga Reveals Evolutionary Causalities and Consequences of Phago-Mixotrophic Mode of Nutrition.</title>
        <authorList>
            <person name="Burns J.A."/>
            <person name="Paasch A."/>
            <person name="Narechania A."/>
            <person name="Kim E."/>
        </authorList>
    </citation>
    <scope>NUCLEOTIDE SEQUENCE [LARGE SCALE GENOMIC DNA]</scope>
    <source>
        <strain evidence="2 3">PLY_AMNH</strain>
    </source>
</reference>
<evidence type="ECO:0000256" key="1">
    <source>
        <dbReference type="SAM" id="MobiDB-lite"/>
    </source>
</evidence>
<keyword evidence="3" id="KW-1185">Reference proteome</keyword>
<feature type="region of interest" description="Disordered" evidence="1">
    <location>
        <begin position="1"/>
        <end position="27"/>
    </location>
</feature>